<feature type="region of interest" description="Disordered" evidence="5">
    <location>
        <begin position="283"/>
        <end position="313"/>
    </location>
</feature>
<dbReference type="GO" id="GO:0016740">
    <property type="term" value="F:transferase activity"/>
    <property type="evidence" value="ECO:0007669"/>
    <property type="project" value="UniProtKB-UniRule"/>
</dbReference>
<protein>
    <submittedName>
        <fullName evidence="8">Spermidine synthase</fullName>
    </submittedName>
</protein>
<keyword evidence="6" id="KW-1133">Transmembrane helix</keyword>
<dbReference type="NCBIfam" id="NF037959">
    <property type="entry name" value="MFS_SpdSyn"/>
    <property type="match status" value="1"/>
</dbReference>
<feature type="domain" description="PABS" evidence="7">
    <location>
        <begin position="447"/>
        <end position="603"/>
    </location>
</feature>
<evidence type="ECO:0000256" key="6">
    <source>
        <dbReference type="SAM" id="Phobius"/>
    </source>
</evidence>
<dbReference type="PROSITE" id="PS51006">
    <property type="entry name" value="PABS_2"/>
    <property type="match status" value="1"/>
</dbReference>
<feature type="transmembrane region" description="Helical" evidence="6">
    <location>
        <begin position="254"/>
        <end position="278"/>
    </location>
</feature>
<dbReference type="Gene3D" id="3.40.50.150">
    <property type="entry name" value="Vaccinia Virus protein VP39"/>
    <property type="match status" value="1"/>
</dbReference>
<feature type="compositionally biased region" description="Basic residues" evidence="5">
    <location>
        <begin position="303"/>
        <end position="313"/>
    </location>
</feature>
<feature type="transmembrane region" description="Helical" evidence="6">
    <location>
        <begin position="127"/>
        <end position="157"/>
    </location>
</feature>
<gene>
    <name evidence="8" type="primary">SPE3</name>
    <name evidence="8" type="ORF">CcCBS67573_g03118</name>
</gene>
<dbReference type="CDD" id="cd02440">
    <property type="entry name" value="AdoMet_MTases"/>
    <property type="match status" value="1"/>
</dbReference>
<feature type="region of interest" description="Disordered" evidence="5">
    <location>
        <begin position="168"/>
        <end position="207"/>
    </location>
</feature>
<feature type="compositionally biased region" description="Basic and acidic residues" evidence="5">
    <location>
        <begin position="63"/>
        <end position="80"/>
    </location>
</feature>
<dbReference type="Proteomes" id="UP000320333">
    <property type="component" value="Unassembled WGS sequence"/>
</dbReference>
<keyword evidence="2 4" id="KW-0808">Transferase</keyword>
<name>A0A507FH76_9FUNG</name>
<organism evidence="8 9">
    <name type="scientific">Chytriomyces confervae</name>
    <dbReference type="NCBI Taxonomy" id="246404"/>
    <lineage>
        <taxon>Eukaryota</taxon>
        <taxon>Fungi</taxon>
        <taxon>Fungi incertae sedis</taxon>
        <taxon>Chytridiomycota</taxon>
        <taxon>Chytridiomycota incertae sedis</taxon>
        <taxon>Chytridiomycetes</taxon>
        <taxon>Chytridiales</taxon>
        <taxon>Chytriomycetaceae</taxon>
        <taxon>Chytriomyces</taxon>
    </lineage>
</organism>
<dbReference type="OrthoDB" id="2016285at2759"/>
<keyword evidence="6" id="KW-0472">Membrane</keyword>
<dbReference type="SUPFAM" id="SSF53335">
    <property type="entry name" value="S-adenosyl-L-methionine-dependent methyltransferases"/>
    <property type="match status" value="1"/>
</dbReference>
<evidence type="ECO:0000256" key="1">
    <source>
        <dbReference type="ARBA" id="ARBA00007867"/>
    </source>
</evidence>
<feature type="compositionally biased region" description="Basic and acidic residues" evidence="5">
    <location>
        <begin position="288"/>
        <end position="302"/>
    </location>
</feature>
<keyword evidence="3 4" id="KW-0620">Polyamine biosynthesis</keyword>
<evidence type="ECO:0000256" key="3">
    <source>
        <dbReference type="ARBA" id="ARBA00023115"/>
    </source>
</evidence>
<dbReference type="AlphaFoldDB" id="A0A507FH76"/>
<dbReference type="InterPro" id="IPR030374">
    <property type="entry name" value="PABS"/>
</dbReference>
<evidence type="ECO:0000259" key="7">
    <source>
        <dbReference type="PROSITE" id="PS51006"/>
    </source>
</evidence>
<evidence type="ECO:0000256" key="2">
    <source>
        <dbReference type="ARBA" id="ARBA00022679"/>
    </source>
</evidence>
<keyword evidence="9" id="KW-1185">Reference proteome</keyword>
<accession>A0A507FH76</accession>
<feature type="transmembrane region" description="Helical" evidence="6">
    <location>
        <begin position="97"/>
        <end position="115"/>
    </location>
</feature>
<dbReference type="PANTHER" id="PTHR43317">
    <property type="entry name" value="THERMOSPERMINE SYNTHASE ACAULIS5"/>
    <property type="match status" value="1"/>
</dbReference>
<evidence type="ECO:0000313" key="8">
    <source>
        <dbReference type="EMBL" id="TPX75633.1"/>
    </source>
</evidence>
<feature type="active site" description="Proton acceptor" evidence="4">
    <location>
        <position position="520"/>
    </location>
</feature>
<feature type="region of interest" description="Disordered" evidence="5">
    <location>
        <begin position="56"/>
        <end position="82"/>
    </location>
</feature>
<comment type="caution">
    <text evidence="8">The sequence shown here is derived from an EMBL/GenBank/DDBJ whole genome shotgun (WGS) entry which is preliminary data.</text>
</comment>
<evidence type="ECO:0000256" key="4">
    <source>
        <dbReference type="PROSITE-ProRule" id="PRU00354"/>
    </source>
</evidence>
<evidence type="ECO:0000256" key="5">
    <source>
        <dbReference type="SAM" id="MobiDB-lite"/>
    </source>
</evidence>
<dbReference type="InterPro" id="IPR029063">
    <property type="entry name" value="SAM-dependent_MTases_sf"/>
</dbReference>
<dbReference type="EMBL" id="QEAP01000074">
    <property type="protein sequence ID" value="TPX75633.1"/>
    <property type="molecule type" value="Genomic_DNA"/>
</dbReference>
<proteinExistence type="inferred from homology"/>
<evidence type="ECO:0000313" key="9">
    <source>
        <dbReference type="Proteomes" id="UP000320333"/>
    </source>
</evidence>
<reference evidence="8 9" key="1">
    <citation type="journal article" date="2019" name="Sci. Rep.">
        <title>Comparative genomics of chytrid fungi reveal insights into the obligate biotrophic and pathogenic lifestyle of Synchytrium endobioticum.</title>
        <authorList>
            <person name="van de Vossenberg B.T.L.H."/>
            <person name="Warris S."/>
            <person name="Nguyen H.D.T."/>
            <person name="van Gent-Pelzer M.P.E."/>
            <person name="Joly D.L."/>
            <person name="van de Geest H.C."/>
            <person name="Bonants P.J.M."/>
            <person name="Smith D.S."/>
            <person name="Levesque C.A."/>
            <person name="van der Lee T.A.J."/>
        </authorList>
    </citation>
    <scope>NUCLEOTIDE SEQUENCE [LARGE SCALE GENOMIC DNA]</scope>
    <source>
        <strain evidence="8 9">CBS 675.73</strain>
    </source>
</reference>
<dbReference type="Pfam" id="PF01564">
    <property type="entry name" value="Spermine_synth"/>
    <property type="match status" value="1"/>
</dbReference>
<dbReference type="GO" id="GO:0006596">
    <property type="term" value="P:polyamine biosynthetic process"/>
    <property type="evidence" value="ECO:0007669"/>
    <property type="project" value="UniProtKB-UniRule"/>
</dbReference>
<sequence length="719" mass="78438">MLGIAVVAVVVRSISMLQSVVFGSMGPWTALLVWSGGVFLSVVSIAAAGRVAVEGGGEDEEREDGKGEDKDGKDKKDSKGSSRTSWRVGLWRQSAKWLCVSAVCVAGVPSLWLSLARATAEMKMEALTLQCITVVLATIPAVFSAMYASHLLTLAIVHTLPRSFSTSFAHEEDEQEQPQPTDKTKGKPVPKDTNLNGAQNPPPHDAQSLQSLSELVSIALPAAALTKRVEIDSWIDAMWFQHAHSQQLIWMTPALLLCIFAIGMGLLSLFIMLVTTIIPNSSKSSTLRKSDKAPVKKATDKKPAKKPSSRSKTVKAEVNSHIKDVSMSTLFSSLAVLMSLVYYETQVIPQFHSTKLPEPTLKSQRVLEKAYSNTGLISVAEDPTIHGGIRVMRCDHSVLGGIFLGEGYRGDSVYGCFYILGFVAGFERFSENEQVKQTGNTDAAYQVLNIGLGIGVAASMFLQQHPKSHIDVLELDPNVIRMAVTHFNFPNTTQTNLLAADGRAFMEKSPAKVYDYVLHDVFTNGGVSGRLVTLEALEQAKRVLVDDGILALNFAGTMYSQSTLSLVRTIKTVFPYVACYPEGPVNLTDPTAFYNMAFFASAHPLNFNPTRLPDIHARANAKKKTTSDGGSMGHMRMHMLETLPSLRHDDVIERVELGTGEAAGVLGGGIVGSGVVLRDRFVGVHRQIVGELEKEERVNRKAHWDVMVQLFGSEFWLMF</sequence>
<keyword evidence="6" id="KW-0812">Transmembrane</keyword>
<comment type="similarity">
    <text evidence="1">Belongs to the spermidine/spermine synthase family.</text>
</comment>
<dbReference type="PANTHER" id="PTHR43317:SF1">
    <property type="entry name" value="THERMOSPERMINE SYNTHASE ACAULIS5"/>
    <property type="match status" value="1"/>
</dbReference>